<dbReference type="GO" id="GO:0000978">
    <property type="term" value="F:RNA polymerase II cis-regulatory region sequence-specific DNA binding"/>
    <property type="evidence" value="ECO:0007669"/>
    <property type="project" value="TreeGrafter"/>
</dbReference>
<gene>
    <name evidence="8" type="ORF">TRFO_11903</name>
</gene>
<dbReference type="GO" id="GO:0042795">
    <property type="term" value="P:snRNA transcription by RNA polymerase II"/>
    <property type="evidence" value="ECO:0007669"/>
    <property type="project" value="TreeGrafter"/>
</dbReference>
<dbReference type="GO" id="GO:0001006">
    <property type="term" value="F:RNA polymerase III type 3 promoter sequence-specific DNA binding"/>
    <property type="evidence" value="ECO:0007669"/>
    <property type="project" value="TreeGrafter"/>
</dbReference>
<dbReference type="CDD" id="cd00167">
    <property type="entry name" value="SANT"/>
    <property type="match status" value="3"/>
</dbReference>
<evidence type="ECO:0000256" key="5">
    <source>
        <dbReference type="ARBA" id="ARBA00023242"/>
    </source>
</evidence>
<dbReference type="Gene3D" id="1.10.10.60">
    <property type="entry name" value="Homeodomain-like"/>
    <property type="match status" value="3"/>
</dbReference>
<dbReference type="InterPro" id="IPR001005">
    <property type="entry name" value="SANT/Myb"/>
</dbReference>
<dbReference type="PROSITE" id="PS51294">
    <property type="entry name" value="HTH_MYB"/>
    <property type="match status" value="3"/>
</dbReference>
<dbReference type="Proteomes" id="UP000179807">
    <property type="component" value="Unassembled WGS sequence"/>
</dbReference>
<feature type="domain" description="Myb-like" evidence="6">
    <location>
        <begin position="14"/>
        <end position="66"/>
    </location>
</feature>
<keyword evidence="9" id="KW-1185">Reference proteome</keyword>
<dbReference type="OrthoDB" id="2143914at2759"/>
<feature type="domain" description="HTH myb-type" evidence="7">
    <location>
        <begin position="119"/>
        <end position="173"/>
    </location>
</feature>
<feature type="domain" description="HTH myb-type" evidence="7">
    <location>
        <begin position="20"/>
        <end position="66"/>
    </location>
</feature>
<evidence type="ECO:0000256" key="2">
    <source>
        <dbReference type="ARBA" id="ARBA00023015"/>
    </source>
</evidence>
<evidence type="ECO:0000259" key="7">
    <source>
        <dbReference type="PROSITE" id="PS51294"/>
    </source>
</evidence>
<dbReference type="RefSeq" id="XP_068346425.1">
    <property type="nucleotide sequence ID" value="XM_068496303.1"/>
</dbReference>
<protein>
    <submittedName>
        <fullName evidence="8">Myb-like DNA-binding domain containing protein</fullName>
    </submittedName>
</protein>
<name>A0A1J4J168_9EUKA</name>
<keyword evidence="2" id="KW-0805">Transcription regulation</keyword>
<dbReference type="PANTHER" id="PTHR46621">
    <property type="entry name" value="SNRNA-ACTIVATING PROTEIN COMPLEX SUBUNIT 4"/>
    <property type="match status" value="1"/>
</dbReference>
<accession>A0A1J4J168</accession>
<dbReference type="EMBL" id="MLAK01001415">
    <property type="protein sequence ID" value="OHS93288.1"/>
    <property type="molecule type" value="Genomic_DNA"/>
</dbReference>
<keyword evidence="3" id="KW-0238">DNA-binding</keyword>
<dbReference type="SMART" id="SM00717">
    <property type="entry name" value="SANT"/>
    <property type="match status" value="3"/>
</dbReference>
<evidence type="ECO:0000256" key="4">
    <source>
        <dbReference type="ARBA" id="ARBA00023163"/>
    </source>
</evidence>
<evidence type="ECO:0000313" key="8">
    <source>
        <dbReference type="EMBL" id="OHS93288.1"/>
    </source>
</evidence>
<keyword evidence="5" id="KW-0539">Nucleus</keyword>
<feature type="domain" description="Myb-like" evidence="6">
    <location>
        <begin position="67"/>
        <end position="118"/>
    </location>
</feature>
<reference evidence="8" key="1">
    <citation type="submission" date="2016-10" db="EMBL/GenBank/DDBJ databases">
        <authorList>
            <person name="Benchimol M."/>
            <person name="Almeida L.G."/>
            <person name="Vasconcelos A.T."/>
            <person name="Perreira-Neves A."/>
            <person name="Rosa I.A."/>
            <person name="Tasca T."/>
            <person name="Bogo M.R."/>
            <person name="de Souza W."/>
        </authorList>
    </citation>
    <scope>NUCLEOTIDE SEQUENCE [LARGE SCALE GENOMIC DNA]</scope>
    <source>
        <strain evidence="8">K</strain>
    </source>
</reference>
<dbReference type="Pfam" id="PF13921">
    <property type="entry name" value="Myb_DNA-bind_6"/>
    <property type="match status" value="1"/>
</dbReference>
<comment type="caution">
    <text evidence="8">The sequence shown here is derived from an EMBL/GenBank/DDBJ whole genome shotgun (WGS) entry which is preliminary data.</text>
</comment>
<dbReference type="InterPro" id="IPR017930">
    <property type="entry name" value="Myb_dom"/>
</dbReference>
<dbReference type="AlphaFoldDB" id="A0A1J4J168"/>
<dbReference type="VEuPathDB" id="TrichDB:TRFO_11903"/>
<evidence type="ECO:0000259" key="6">
    <source>
        <dbReference type="PROSITE" id="PS50090"/>
    </source>
</evidence>
<organism evidence="8 9">
    <name type="scientific">Tritrichomonas foetus</name>
    <dbReference type="NCBI Taxonomy" id="1144522"/>
    <lineage>
        <taxon>Eukaryota</taxon>
        <taxon>Metamonada</taxon>
        <taxon>Parabasalia</taxon>
        <taxon>Tritrichomonadida</taxon>
        <taxon>Tritrichomonadidae</taxon>
        <taxon>Tritrichomonas</taxon>
    </lineage>
</organism>
<evidence type="ECO:0000256" key="3">
    <source>
        <dbReference type="ARBA" id="ARBA00023125"/>
    </source>
</evidence>
<dbReference type="GO" id="GO:0042796">
    <property type="term" value="P:snRNA transcription by RNA polymerase III"/>
    <property type="evidence" value="ECO:0007669"/>
    <property type="project" value="TreeGrafter"/>
</dbReference>
<dbReference type="PROSITE" id="PS50090">
    <property type="entry name" value="MYB_LIKE"/>
    <property type="match status" value="3"/>
</dbReference>
<dbReference type="FunFam" id="1.10.10.60:FF:000010">
    <property type="entry name" value="Transcriptional activator Myb isoform A"/>
    <property type="match status" value="1"/>
</dbReference>
<evidence type="ECO:0000256" key="1">
    <source>
        <dbReference type="ARBA" id="ARBA00022737"/>
    </source>
</evidence>
<dbReference type="SUPFAM" id="SSF46689">
    <property type="entry name" value="Homeodomain-like"/>
    <property type="match status" value="2"/>
</dbReference>
<dbReference type="PANTHER" id="PTHR46621:SF1">
    <property type="entry name" value="SNRNA-ACTIVATING PROTEIN COMPLEX SUBUNIT 4"/>
    <property type="match status" value="1"/>
</dbReference>
<keyword evidence="4" id="KW-0804">Transcription</keyword>
<evidence type="ECO:0000313" key="9">
    <source>
        <dbReference type="Proteomes" id="UP000179807"/>
    </source>
</evidence>
<sequence length="245" mass="28778">MNDTFPKHPTRIRHSKYTQGNWSHEEDQLLQKYVLESKNRVHWQSIAQYFPGRSSQQIMNRWNKVINPSLVKGNWTKEEDEKLTKWVKEKGEKGWTKVAAQLSGRIGKQCRERWVNCLKPGIKKSEWTIEEDETIIRLQKELGNKWAKIADCLPGRTDNAIKNRWNSILKKKKCSNSDDQFLFLNNLDNLSIKENDDPLMNWFLDKSTLVQFDSFDVIDSIGDMEDAGNFDLKVDGLWVLDEHHT</sequence>
<dbReference type="InterPro" id="IPR009057">
    <property type="entry name" value="Homeodomain-like_sf"/>
</dbReference>
<feature type="domain" description="Myb-like" evidence="6">
    <location>
        <begin position="119"/>
        <end position="169"/>
    </location>
</feature>
<dbReference type="GO" id="GO:0019185">
    <property type="term" value="C:snRNA-activating protein complex"/>
    <property type="evidence" value="ECO:0007669"/>
    <property type="project" value="TreeGrafter"/>
</dbReference>
<dbReference type="InterPro" id="IPR051575">
    <property type="entry name" value="Myb-like_DNA-bd"/>
</dbReference>
<dbReference type="GeneID" id="94831007"/>
<keyword evidence="1" id="KW-0677">Repeat</keyword>
<feature type="domain" description="HTH myb-type" evidence="7">
    <location>
        <begin position="67"/>
        <end position="118"/>
    </location>
</feature>
<proteinExistence type="predicted"/>
<dbReference type="Pfam" id="PF00249">
    <property type="entry name" value="Myb_DNA-binding"/>
    <property type="match status" value="1"/>
</dbReference>